<dbReference type="InterPro" id="IPR048821">
    <property type="entry name" value="PDE12-like_N"/>
</dbReference>
<keyword evidence="10" id="KW-0809">Transit peptide</keyword>
<dbReference type="InterPro" id="IPR036691">
    <property type="entry name" value="Endo/exonu/phosph_ase_sf"/>
</dbReference>
<dbReference type="GO" id="GO:0005759">
    <property type="term" value="C:mitochondrial matrix"/>
    <property type="evidence" value="ECO:0007669"/>
    <property type="project" value="UniProtKB-SubCell"/>
</dbReference>
<organism evidence="17">
    <name type="scientific">Arion vulgaris</name>
    <dbReference type="NCBI Taxonomy" id="1028688"/>
    <lineage>
        <taxon>Eukaryota</taxon>
        <taxon>Metazoa</taxon>
        <taxon>Spiralia</taxon>
        <taxon>Lophotrochozoa</taxon>
        <taxon>Mollusca</taxon>
        <taxon>Gastropoda</taxon>
        <taxon>Heterobranchia</taxon>
        <taxon>Euthyneura</taxon>
        <taxon>Panpulmonata</taxon>
        <taxon>Eupulmonata</taxon>
        <taxon>Stylommatophora</taxon>
        <taxon>Helicina</taxon>
        <taxon>Arionoidea</taxon>
        <taxon>Arionidae</taxon>
        <taxon>Arion</taxon>
    </lineage>
</organism>
<dbReference type="InterPro" id="IPR050410">
    <property type="entry name" value="CCR4/nocturin_mRNA_transcr"/>
</dbReference>
<feature type="non-terminal residue" evidence="17">
    <location>
        <position position="1"/>
    </location>
</feature>
<feature type="domain" description="Endonuclease/exonuclease/phosphatase" evidence="15">
    <location>
        <begin position="304"/>
        <end position="611"/>
    </location>
</feature>
<proteinExistence type="predicted"/>
<keyword evidence="8" id="KW-0269">Exonuclease</keyword>
<dbReference type="SUPFAM" id="SSF56219">
    <property type="entry name" value="DNase I-like"/>
    <property type="match status" value="1"/>
</dbReference>
<sequence length="622" mass="70934">QKVNMQSLHAFQFVTFSLNRLFTHSKSRTIFVDLHRCYVRNYSIKMSSVFVRNVENDERLQISLDLKVPRENGQTSAVKTFNLNRLKHEELRLTVERLRLNLNKKVVKKSKKKKNKTANNDESQPSKSEDLEVPIEIIHNGKVIDLAVSNECAWVEGAVLRVWEEEISICYNPPSVKLENLPKTIMAGFPLFPEAEYEFTDVRKSEFYWQTFHEKDLMKFKMEVNKGTFNISSAVKGQSFTPHPDNVGQYILLACVPRNGDRIGKMEIVISANVVTVGPDLCPFEKRSEFTKEHSANGEFRIVSYNLLAQIYADTDLARTELFSHCPPSALDMDYRKHLLLKEILGYNADLLCFQEVDKSIFLSHLSPAMEALEYKGLFLPKNDQRSEGCSTFVCGSKFQIINQLDIVLSTFLSSDPLCADIWLEVCKFAPLKEKILQRASVLQVTIIENKEVPNNYICLANTHLYFHPQACNIRLIHAAVAMRYLTNVCDTYKQENKKISLVFCGDFNSGPHLGVYQLMTAQFVPSDHADWNSAGDEEHISNLELHHAMNIESACGTPPYTNFTKGFRETLDYIFIDTDRLEVTKVVPLPSHEDVTANIALPSIVFPSDHLALICDVKFKV</sequence>
<dbReference type="GO" id="GO:0004535">
    <property type="term" value="F:poly(A)-specific ribonuclease activity"/>
    <property type="evidence" value="ECO:0007669"/>
    <property type="project" value="UniProtKB-ARBA"/>
</dbReference>
<evidence type="ECO:0000259" key="15">
    <source>
        <dbReference type="Pfam" id="PF03372"/>
    </source>
</evidence>
<evidence type="ECO:0000256" key="8">
    <source>
        <dbReference type="ARBA" id="ARBA00022839"/>
    </source>
</evidence>
<evidence type="ECO:0000256" key="12">
    <source>
        <dbReference type="ARBA" id="ARBA00072755"/>
    </source>
</evidence>
<evidence type="ECO:0000256" key="5">
    <source>
        <dbReference type="ARBA" id="ARBA00022722"/>
    </source>
</evidence>
<dbReference type="PANTHER" id="PTHR12121">
    <property type="entry name" value="CARBON CATABOLITE REPRESSOR PROTEIN 4"/>
    <property type="match status" value="1"/>
</dbReference>
<dbReference type="GO" id="GO:0046872">
    <property type="term" value="F:metal ion binding"/>
    <property type="evidence" value="ECO:0007669"/>
    <property type="project" value="UniProtKB-KW"/>
</dbReference>
<keyword evidence="7" id="KW-0378">Hydrolase</keyword>
<dbReference type="PANTHER" id="PTHR12121:SF37">
    <property type="entry name" value="2',5'-PHOSPHODIESTERASE 12"/>
    <property type="match status" value="1"/>
</dbReference>
<dbReference type="InterPro" id="IPR005135">
    <property type="entry name" value="Endo/exonuclease/phosphatase"/>
</dbReference>
<protein>
    <recommendedName>
        <fullName evidence="12">2',5'-phosphodiesterase 12</fullName>
    </recommendedName>
    <alternativeName>
        <fullName evidence="13">Mitochondrial deadenylase</fullName>
    </alternativeName>
</protein>
<feature type="domain" description="2',5'-phosphodiesterase 12-like N-terminal" evidence="16">
    <location>
        <begin position="173"/>
        <end position="272"/>
    </location>
</feature>
<keyword evidence="9" id="KW-0460">Magnesium</keyword>
<dbReference type="Pfam" id="PF21171">
    <property type="entry name" value="PDE12-like_N"/>
    <property type="match status" value="1"/>
</dbReference>
<name>A0A0B7A3P3_9EUPU</name>
<evidence type="ECO:0000256" key="3">
    <source>
        <dbReference type="ARBA" id="ARBA00022553"/>
    </source>
</evidence>
<comment type="subcellular location">
    <subcellularLocation>
        <location evidence="2">Mitochondrion matrix</location>
    </subcellularLocation>
</comment>
<dbReference type="EMBL" id="HACG01027811">
    <property type="protein sequence ID" value="CEK74676.1"/>
    <property type="molecule type" value="Transcribed_RNA"/>
</dbReference>
<evidence type="ECO:0000256" key="4">
    <source>
        <dbReference type="ARBA" id="ARBA00022664"/>
    </source>
</evidence>
<evidence type="ECO:0000256" key="9">
    <source>
        <dbReference type="ARBA" id="ARBA00022842"/>
    </source>
</evidence>
<dbReference type="Pfam" id="PF03372">
    <property type="entry name" value="Exo_endo_phos"/>
    <property type="match status" value="1"/>
</dbReference>
<evidence type="ECO:0000256" key="6">
    <source>
        <dbReference type="ARBA" id="ARBA00022723"/>
    </source>
</evidence>
<feature type="region of interest" description="Disordered" evidence="14">
    <location>
        <begin position="107"/>
        <end position="129"/>
    </location>
</feature>
<gene>
    <name evidence="17" type="primary">ORF92103</name>
</gene>
<evidence type="ECO:0000259" key="16">
    <source>
        <dbReference type="Pfam" id="PF21171"/>
    </source>
</evidence>
<evidence type="ECO:0000256" key="7">
    <source>
        <dbReference type="ARBA" id="ARBA00022801"/>
    </source>
</evidence>
<evidence type="ECO:0000256" key="14">
    <source>
        <dbReference type="SAM" id="MobiDB-lite"/>
    </source>
</evidence>
<feature type="compositionally biased region" description="Polar residues" evidence="14">
    <location>
        <begin position="117"/>
        <end position="126"/>
    </location>
</feature>
<keyword evidence="11" id="KW-0496">Mitochondrion</keyword>
<keyword evidence="6" id="KW-0479">Metal-binding</keyword>
<reference evidence="17" key="1">
    <citation type="submission" date="2014-12" db="EMBL/GenBank/DDBJ databases">
        <title>Insight into the proteome of Arion vulgaris.</title>
        <authorList>
            <person name="Aradska J."/>
            <person name="Bulat T."/>
            <person name="Smidak R."/>
            <person name="Sarate P."/>
            <person name="Gangsoo J."/>
            <person name="Sialana F."/>
            <person name="Bilban M."/>
            <person name="Lubec G."/>
        </authorList>
    </citation>
    <scope>NUCLEOTIDE SEQUENCE</scope>
    <source>
        <tissue evidence="17">Skin</tissue>
    </source>
</reference>
<accession>A0A0B7A3P3</accession>
<dbReference type="AlphaFoldDB" id="A0A0B7A3P3"/>
<evidence type="ECO:0000313" key="17">
    <source>
        <dbReference type="EMBL" id="CEK74676.1"/>
    </source>
</evidence>
<keyword evidence="5" id="KW-0540">Nuclease</keyword>
<dbReference type="GO" id="GO:0000288">
    <property type="term" value="P:nuclear-transcribed mRNA catabolic process, deadenylation-dependent decay"/>
    <property type="evidence" value="ECO:0007669"/>
    <property type="project" value="TreeGrafter"/>
</dbReference>
<comment type="cofactor">
    <cofactor evidence="1">
        <name>Mg(2+)</name>
        <dbReference type="ChEBI" id="CHEBI:18420"/>
    </cofactor>
</comment>
<feature type="compositionally biased region" description="Basic residues" evidence="14">
    <location>
        <begin position="107"/>
        <end position="116"/>
    </location>
</feature>
<dbReference type="Gene3D" id="3.60.10.10">
    <property type="entry name" value="Endonuclease/exonuclease/phosphatase"/>
    <property type="match status" value="1"/>
</dbReference>
<dbReference type="FunFam" id="3.60.10.10:FF:000018">
    <property type="entry name" value="2',5'-phosphodiesterase 12"/>
    <property type="match status" value="1"/>
</dbReference>
<keyword evidence="4" id="KW-0507">mRNA processing</keyword>
<keyword evidence="3" id="KW-0597">Phosphoprotein</keyword>
<evidence type="ECO:0000256" key="10">
    <source>
        <dbReference type="ARBA" id="ARBA00022946"/>
    </source>
</evidence>
<evidence type="ECO:0000256" key="13">
    <source>
        <dbReference type="ARBA" id="ARBA00083541"/>
    </source>
</evidence>
<evidence type="ECO:0000256" key="2">
    <source>
        <dbReference type="ARBA" id="ARBA00004305"/>
    </source>
</evidence>
<evidence type="ECO:0000256" key="11">
    <source>
        <dbReference type="ARBA" id="ARBA00023128"/>
    </source>
</evidence>
<evidence type="ECO:0000256" key="1">
    <source>
        <dbReference type="ARBA" id="ARBA00001946"/>
    </source>
</evidence>
<dbReference type="GO" id="GO:0006397">
    <property type="term" value="P:mRNA processing"/>
    <property type="evidence" value="ECO:0007669"/>
    <property type="project" value="UniProtKB-KW"/>
</dbReference>